<dbReference type="NCBIfam" id="NF010052">
    <property type="entry name" value="PRK13529.1"/>
    <property type="match status" value="1"/>
</dbReference>
<dbReference type="InterPro" id="IPR036291">
    <property type="entry name" value="NAD(P)-bd_dom_sf"/>
</dbReference>
<dbReference type="SMART" id="SM00919">
    <property type="entry name" value="Malic_M"/>
    <property type="match status" value="1"/>
</dbReference>
<dbReference type="InterPro" id="IPR012301">
    <property type="entry name" value="Malic_N_dom"/>
</dbReference>
<evidence type="ECO:0000313" key="11">
    <source>
        <dbReference type="Proteomes" id="UP000239899"/>
    </source>
</evidence>
<dbReference type="PRINTS" id="PR00072">
    <property type="entry name" value="MALOXRDTASE"/>
</dbReference>
<gene>
    <name evidence="10" type="ORF">C2E21_4182</name>
</gene>
<dbReference type="Gene3D" id="3.40.50.10380">
    <property type="entry name" value="Malic enzyme, N-terminal domain"/>
    <property type="match status" value="1"/>
</dbReference>
<dbReference type="SUPFAM" id="SSF51735">
    <property type="entry name" value="NAD(P)-binding Rossmann-fold domains"/>
    <property type="match status" value="1"/>
</dbReference>
<comment type="caution">
    <text evidence="10">The sequence shown here is derived from an EMBL/GenBank/DDBJ whole genome shotgun (WGS) entry which is preliminary data.</text>
</comment>
<reference evidence="10 11" key="1">
    <citation type="journal article" date="2018" name="Plant J.">
        <title>Genome sequences of Chlorella sorokiniana UTEX 1602 and Micractinium conductrix SAG 241.80: implications to maltose excretion by a green alga.</title>
        <authorList>
            <person name="Arriola M.B."/>
            <person name="Velmurugan N."/>
            <person name="Zhang Y."/>
            <person name="Plunkett M.H."/>
            <person name="Hondzo H."/>
            <person name="Barney B.M."/>
        </authorList>
    </citation>
    <scope>NUCLEOTIDE SEQUENCE [LARGE SCALE GENOMIC DNA]</scope>
    <source>
        <strain evidence="11">UTEX 1602</strain>
    </source>
</reference>
<evidence type="ECO:0000256" key="2">
    <source>
        <dbReference type="ARBA" id="ARBA00008785"/>
    </source>
</evidence>
<dbReference type="SMART" id="SM01274">
    <property type="entry name" value="malic"/>
    <property type="match status" value="1"/>
</dbReference>
<dbReference type="Pfam" id="PF00390">
    <property type="entry name" value="malic"/>
    <property type="match status" value="1"/>
</dbReference>
<evidence type="ECO:0000256" key="3">
    <source>
        <dbReference type="ARBA" id="ARBA00022723"/>
    </source>
</evidence>
<protein>
    <recommendedName>
        <fullName evidence="7">Malic enzyme</fullName>
    </recommendedName>
</protein>
<dbReference type="InterPro" id="IPR037062">
    <property type="entry name" value="Malic_N_dom_sf"/>
</dbReference>
<dbReference type="STRING" id="3076.A0A2P6TU02"/>
<dbReference type="GO" id="GO:0046872">
    <property type="term" value="F:metal ion binding"/>
    <property type="evidence" value="ECO:0007669"/>
    <property type="project" value="UniProtKB-KW"/>
</dbReference>
<feature type="active site" description="Proton acceptor" evidence="4">
    <location>
        <position position="152"/>
    </location>
</feature>
<evidence type="ECO:0000256" key="1">
    <source>
        <dbReference type="ARBA" id="ARBA00001936"/>
    </source>
</evidence>
<feature type="binding site" evidence="6">
    <location>
        <position position="224"/>
    </location>
    <ligand>
        <name>a divalent metal cation</name>
        <dbReference type="ChEBI" id="CHEBI:60240"/>
    </ligand>
</feature>
<dbReference type="PIRSF" id="PIRSF000106">
    <property type="entry name" value="ME"/>
    <property type="match status" value="1"/>
</dbReference>
<evidence type="ECO:0000259" key="8">
    <source>
        <dbReference type="SMART" id="SM00919"/>
    </source>
</evidence>
<keyword evidence="7" id="KW-0560">Oxidoreductase</keyword>
<sequence length="546" mass="59250">MTVCVVASPTAAEVGLKVPAGGAPPMGSPTVPKDDAVMAAVRGAPTDLDRFLYLRRLQRDNPSLFYRVLMEHTEECLPFLYTPTVGEACQKYHRIGVPTYGLYLHASERGRFLDLLRAYPQQDIRVVVVTDGERILGLGDLGAGGMGISEGKSLLYTAAAGVPPHQILPVVLDVGTNNQALLDDPQYAGLRQRRVTGAEYDSLVEEFIRALKAWRPHVLLQFEDFANHTAFHLLERYRPQLACFNDDIQGTACICLAGVLAALRAAGKGIEQQRILFYGAGEAGTGIGELIAICLEHHHGMSREEGRRHCYFMDSKGLVCASRTDLQHHKRPFAHNVPPCRTLEEAIQALRPTVLIGVSTMAGAFSRSVLQAMAALNERPVIMPLSNPTSKSECTFQEAVEATGGRVLFASGSPFPPLQHGGRMLYPAQANNAYVFPAIGHAAVLTQCKQISDDVFLVAAETLAEMSSLPEIEQGFLFPRFAGIKTVSVKLMAAVADFMVRSQLGTVPADFDAVCRQAGVASSASNRARWEAYAAAHMFHPSTSHL</sequence>
<comment type="cofactor">
    <cofactor evidence="1">
        <name>Mn(2+)</name>
        <dbReference type="ChEBI" id="CHEBI:29035"/>
    </cofactor>
</comment>
<feature type="binding site" evidence="6">
    <location>
        <position position="223"/>
    </location>
    <ligand>
        <name>a divalent metal cation</name>
        <dbReference type="ChEBI" id="CHEBI:60240"/>
    </ligand>
</feature>
<feature type="binding site" evidence="5">
    <location>
        <position position="387"/>
    </location>
    <ligand>
        <name>(S)-malate</name>
        <dbReference type="ChEBI" id="CHEBI:15589"/>
    </ligand>
</feature>
<comment type="similarity">
    <text evidence="2 7">Belongs to the malic enzymes family.</text>
</comment>
<dbReference type="Pfam" id="PF03949">
    <property type="entry name" value="Malic_M"/>
    <property type="match status" value="1"/>
</dbReference>
<keyword evidence="3 6" id="KW-0479">Metal-binding</keyword>
<dbReference type="SUPFAM" id="SSF53223">
    <property type="entry name" value="Aminoacid dehydrogenase-like, N-terminal domain"/>
    <property type="match status" value="1"/>
</dbReference>
<feature type="domain" description="Malic enzyme NAD-binding" evidence="8">
    <location>
        <begin position="248"/>
        <end position="500"/>
    </location>
</feature>
<dbReference type="Gene3D" id="3.40.50.720">
    <property type="entry name" value="NAD(P)-binding Rossmann-like Domain"/>
    <property type="match status" value="1"/>
</dbReference>
<dbReference type="GO" id="GO:0006108">
    <property type="term" value="P:malate metabolic process"/>
    <property type="evidence" value="ECO:0007669"/>
    <property type="project" value="TreeGrafter"/>
</dbReference>
<feature type="binding site" evidence="5">
    <location>
        <position position="134"/>
    </location>
    <ligand>
        <name>(S)-malate</name>
        <dbReference type="ChEBI" id="CHEBI:15589"/>
    </ligand>
</feature>
<dbReference type="GO" id="GO:0051287">
    <property type="term" value="F:NAD binding"/>
    <property type="evidence" value="ECO:0007669"/>
    <property type="project" value="InterPro"/>
</dbReference>
<feature type="domain" description="Malic enzyme N-terminal" evidence="9">
    <location>
        <begin position="58"/>
        <end position="238"/>
    </location>
</feature>
<evidence type="ECO:0000256" key="5">
    <source>
        <dbReference type="PIRSR" id="PIRSR000106-2"/>
    </source>
</evidence>
<evidence type="ECO:0000256" key="4">
    <source>
        <dbReference type="PIRSR" id="PIRSR000106-1"/>
    </source>
</evidence>
<dbReference type="GO" id="GO:0004473">
    <property type="term" value="F:malate dehydrogenase (decarboxylating) (NADP+) activity"/>
    <property type="evidence" value="ECO:0007669"/>
    <property type="project" value="TreeGrafter"/>
</dbReference>
<accession>A0A2P6TU02</accession>
<dbReference type="InterPro" id="IPR046346">
    <property type="entry name" value="Aminoacid_DH-like_N_sf"/>
</dbReference>
<dbReference type="EMBL" id="LHPG02000007">
    <property type="protein sequence ID" value="PRW57539.1"/>
    <property type="molecule type" value="Genomic_DNA"/>
</dbReference>
<dbReference type="FunFam" id="3.40.50.720:FF:000635">
    <property type="entry name" value="NADP-dependent malic enzyme"/>
    <property type="match status" value="1"/>
</dbReference>
<dbReference type="InterPro" id="IPR001891">
    <property type="entry name" value="Malic_OxRdtase"/>
</dbReference>
<dbReference type="PANTHER" id="PTHR23406:SF68">
    <property type="entry name" value="MALIC ENZYME"/>
    <property type="match status" value="1"/>
</dbReference>
<feature type="binding site" evidence="5">
    <location>
        <position position="431"/>
    </location>
    <ligand>
        <name>(S)-malate</name>
        <dbReference type="ChEBI" id="CHEBI:15589"/>
    </ligand>
</feature>
<dbReference type="InterPro" id="IPR015884">
    <property type="entry name" value="Malic_enzyme_CS"/>
</dbReference>
<feature type="active site" description="Proton donor" evidence="4">
    <location>
        <position position="81"/>
    </location>
</feature>
<proteinExistence type="inferred from homology"/>
<comment type="cofactor">
    <cofactor evidence="6">
        <name>Mg(2+)</name>
        <dbReference type="ChEBI" id="CHEBI:18420"/>
    </cofactor>
    <cofactor evidence="6">
        <name>Mn(2+)</name>
        <dbReference type="ChEBI" id="CHEBI:29035"/>
    </cofactor>
    <text evidence="6">Divalent metal cations. Prefers magnesium or manganese.</text>
</comment>
<evidence type="ECO:0000259" key="9">
    <source>
        <dbReference type="SMART" id="SM01274"/>
    </source>
</evidence>
<dbReference type="InterPro" id="IPR012302">
    <property type="entry name" value="Malic_NAD-bd"/>
</dbReference>
<dbReference type="PANTHER" id="PTHR23406">
    <property type="entry name" value="MALIC ENZYME-RELATED"/>
    <property type="match status" value="1"/>
</dbReference>
<keyword evidence="11" id="KW-1185">Reference proteome</keyword>
<dbReference type="OrthoDB" id="5365701at2759"/>
<dbReference type="AlphaFoldDB" id="A0A2P6TU02"/>
<feature type="binding site" evidence="6">
    <location>
        <position position="247"/>
    </location>
    <ligand>
        <name>a divalent metal cation</name>
        <dbReference type="ChEBI" id="CHEBI:60240"/>
    </ligand>
</feature>
<dbReference type="Proteomes" id="UP000239899">
    <property type="component" value="Unassembled WGS sequence"/>
</dbReference>
<evidence type="ECO:0000313" key="10">
    <source>
        <dbReference type="EMBL" id="PRW57539.1"/>
    </source>
</evidence>
<evidence type="ECO:0000256" key="6">
    <source>
        <dbReference type="PIRSR" id="PIRSR000106-3"/>
    </source>
</evidence>
<name>A0A2P6TU02_CHLSO</name>
<evidence type="ECO:0000256" key="7">
    <source>
        <dbReference type="RuleBase" id="RU003426"/>
    </source>
</evidence>
<dbReference type="PROSITE" id="PS00331">
    <property type="entry name" value="MALIC_ENZYMES"/>
    <property type="match status" value="1"/>
</dbReference>
<organism evidence="10 11">
    <name type="scientific">Chlorella sorokiniana</name>
    <name type="common">Freshwater green alga</name>
    <dbReference type="NCBI Taxonomy" id="3076"/>
    <lineage>
        <taxon>Eukaryota</taxon>
        <taxon>Viridiplantae</taxon>
        <taxon>Chlorophyta</taxon>
        <taxon>core chlorophytes</taxon>
        <taxon>Trebouxiophyceae</taxon>
        <taxon>Chlorellales</taxon>
        <taxon>Chlorellaceae</taxon>
        <taxon>Chlorella clade</taxon>
        <taxon>Chlorella</taxon>
    </lineage>
</organism>